<dbReference type="EMBL" id="CAEY01001080">
    <property type="status" value="NOT_ANNOTATED_CDS"/>
    <property type="molecule type" value="Genomic_DNA"/>
</dbReference>
<feature type="compositionally biased region" description="Polar residues" evidence="4">
    <location>
        <begin position="360"/>
        <end position="369"/>
    </location>
</feature>
<dbReference type="AlphaFoldDB" id="T1L4C8"/>
<dbReference type="CDD" id="cd11875">
    <property type="entry name" value="SH3_CD2AP-like_3"/>
    <property type="match status" value="1"/>
</dbReference>
<dbReference type="Gene3D" id="2.30.30.40">
    <property type="entry name" value="SH3 Domains"/>
    <property type="match status" value="1"/>
</dbReference>
<feature type="compositionally biased region" description="Basic and acidic residues" evidence="4">
    <location>
        <begin position="382"/>
        <end position="395"/>
    </location>
</feature>
<protein>
    <recommendedName>
        <fullName evidence="5">SH3 domain-containing protein</fullName>
    </recommendedName>
</protein>
<dbReference type="Proteomes" id="UP000015104">
    <property type="component" value="Unassembled WGS sequence"/>
</dbReference>
<organism evidence="6 7">
    <name type="scientific">Tetranychus urticae</name>
    <name type="common">Two-spotted spider mite</name>
    <dbReference type="NCBI Taxonomy" id="32264"/>
    <lineage>
        <taxon>Eukaryota</taxon>
        <taxon>Metazoa</taxon>
        <taxon>Ecdysozoa</taxon>
        <taxon>Arthropoda</taxon>
        <taxon>Chelicerata</taxon>
        <taxon>Arachnida</taxon>
        <taxon>Acari</taxon>
        <taxon>Acariformes</taxon>
        <taxon>Trombidiformes</taxon>
        <taxon>Prostigmata</taxon>
        <taxon>Eleutherengona</taxon>
        <taxon>Raphignathae</taxon>
        <taxon>Tetranychoidea</taxon>
        <taxon>Tetranychidae</taxon>
        <taxon>Tetranychus</taxon>
    </lineage>
</organism>
<dbReference type="GO" id="GO:0016192">
    <property type="term" value="P:vesicle-mediated transport"/>
    <property type="evidence" value="ECO:0007669"/>
    <property type="project" value="UniProtKB-ARBA"/>
</dbReference>
<feature type="region of interest" description="Disordered" evidence="4">
    <location>
        <begin position="253"/>
        <end position="328"/>
    </location>
</feature>
<dbReference type="STRING" id="32264.T1L4C8"/>
<dbReference type="KEGG" id="tut:107370199"/>
<dbReference type="FunFam" id="2.30.30.40:FF:000072">
    <property type="entry name" value="Unconventional Myosin IB"/>
    <property type="match status" value="1"/>
</dbReference>
<dbReference type="eggNOG" id="KOG4348">
    <property type="taxonomic scope" value="Eukaryota"/>
</dbReference>
<dbReference type="PANTHER" id="PTHR45929">
    <property type="entry name" value="JAK PATHWAY SIGNAL TRANSDUCTION ADAPTOR MOLECULE"/>
    <property type="match status" value="1"/>
</dbReference>
<feature type="region of interest" description="Disordered" evidence="4">
    <location>
        <begin position="360"/>
        <end position="492"/>
    </location>
</feature>
<feature type="region of interest" description="Disordered" evidence="4">
    <location>
        <begin position="126"/>
        <end position="215"/>
    </location>
</feature>
<feature type="compositionally biased region" description="Basic and acidic residues" evidence="4">
    <location>
        <begin position="276"/>
        <end position="289"/>
    </location>
</feature>
<dbReference type="PRINTS" id="PR01887">
    <property type="entry name" value="SPECTRNALPHA"/>
</dbReference>
<evidence type="ECO:0000256" key="1">
    <source>
        <dbReference type="ARBA" id="ARBA00022443"/>
    </source>
</evidence>
<evidence type="ECO:0000256" key="3">
    <source>
        <dbReference type="SAM" id="Coils"/>
    </source>
</evidence>
<feature type="compositionally biased region" description="Low complexity" evidence="4">
    <location>
        <begin position="436"/>
        <end position="478"/>
    </location>
</feature>
<evidence type="ECO:0000256" key="2">
    <source>
        <dbReference type="PROSITE-ProRule" id="PRU00192"/>
    </source>
</evidence>
<dbReference type="PROSITE" id="PS50002">
    <property type="entry name" value="SH3"/>
    <property type="match status" value="1"/>
</dbReference>
<dbReference type="InterPro" id="IPR001452">
    <property type="entry name" value="SH3_domain"/>
</dbReference>
<gene>
    <name evidence="6" type="primary">107370199</name>
</gene>
<dbReference type="SUPFAM" id="SSF50044">
    <property type="entry name" value="SH3-domain"/>
    <property type="match status" value="1"/>
</dbReference>
<dbReference type="Pfam" id="PF00018">
    <property type="entry name" value="SH3_1"/>
    <property type="match status" value="1"/>
</dbReference>
<reference evidence="7" key="1">
    <citation type="submission" date="2011-08" db="EMBL/GenBank/DDBJ databases">
        <authorList>
            <person name="Rombauts S."/>
        </authorList>
    </citation>
    <scope>NUCLEOTIDE SEQUENCE</scope>
    <source>
        <strain evidence="7">London</strain>
    </source>
</reference>
<keyword evidence="3" id="KW-0175">Coiled coil</keyword>
<feature type="compositionally biased region" description="Polar residues" evidence="4">
    <location>
        <begin position="1"/>
        <end position="12"/>
    </location>
</feature>
<keyword evidence="7" id="KW-1185">Reference proteome</keyword>
<dbReference type="InterPro" id="IPR050670">
    <property type="entry name" value="STAM"/>
</dbReference>
<feature type="compositionally biased region" description="Polar residues" evidence="4">
    <location>
        <begin position="157"/>
        <end position="180"/>
    </location>
</feature>
<dbReference type="InterPro" id="IPR036028">
    <property type="entry name" value="SH3-like_dom_sf"/>
</dbReference>
<dbReference type="SMART" id="SM00326">
    <property type="entry name" value="SH3"/>
    <property type="match status" value="1"/>
</dbReference>
<dbReference type="OrthoDB" id="73680at2759"/>
<reference evidence="6" key="2">
    <citation type="submission" date="2015-06" db="UniProtKB">
        <authorList>
            <consortium name="EnsemblMetazoa"/>
        </authorList>
    </citation>
    <scope>IDENTIFICATION</scope>
</reference>
<evidence type="ECO:0000259" key="5">
    <source>
        <dbReference type="PROSITE" id="PS50002"/>
    </source>
</evidence>
<feature type="region of interest" description="Disordered" evidence="4">
    <location>
        <begin position="1"/>
        <end position="60"/>
    </location>
</feature>
<dbReference type="EnsemblMetazoa" id="tetur38g00340.1">
    <property type="protein sequence ID" value="tetur38g00340.1"/>
    <property type="gene ID" value="tetur38g00340"/>
</dbReference>
<keyword evidence="1 2" id="KW-0728">SH3 domain</keyword>
<accession>T1L4C8</accession>
<feature type="compositionally biased region" description="Low complexity" evidence="4">
    <location>
        <begin position="181"/>
        <end position="207"/>
    </location>
</feature>
<proteinExistence type="predicted"/>
<evidence type="ECO:0000313" key="6">
    <source>
        <dbReference type="EnsemblMetazoa" id="tetur38g00340.1"/>
    </source>
</evidence>
<name>T1L4C8_TETUR</name>
<dbReference type="OMA" id="PNSCHRS"/>
<dbReference type="PRINTS" id="PR00452">
    <property type="entry name" value="SH3DOMAIN"/>
</dbReference>
<sequence>MSDNVQGSNQDYGTKASLKSADKSKPPPKKPPPQAPSQDSGGDISAPRLPPKPKREQARAIYDYKAQNDDELTIKKGDIIIILSKGVEDEGWWKGELNGKIGVFPDNYIEVIKSQPMDEVILSLRTKKPERLNEKPPPSSTGSPGGGIGSTNPTGSQSKLNSEVVRNNNNLKSTQQQQIVTTANTSTSSSITTNTTSNTSTSLTPTSAINPLTSLSKDEEENLSFLSPIVPTKKSKFRAPGSIPVTNLIKSSILGGSKPDVVTSHDTSTSANKLESSNKESKSVPDGRPDSLLSENENNFGSLEVTKRLNHPTANRVKGPNRRPPSMIVLTKEGDTEDDLEIFDEAKVESKQQAPLLNATTASVAASNDTTEKSPAVPPWMKELKRSQAERRFKTDTTAPVGEETHGANQATPLSPTKSNPSRSISLPMEINETNSSSTTTCPSSSPSTISSSLPSKPLKAVKPSGPVSSSPSSNSSSTPPPPKSSSIGNIGIKSADSSVSFSKGVSDFSDIQTELSNLKKSMVPRKDYEDLVKKVNELTDMVETVKESYGSVVRDLINQVAEARKNMATLEIEVDRLRKLSTTV</sequence>
<feature type="compositionally biased region" description="Polar residues" evidence="4">
    <location>
        <begin position="407"/>
        <end position="425"/>
    </location>
</feature>
<dbReference type="PANTHER" id="PTHR45929:SF3">
    <property type="entry name" value="JAK PATHWAY SIGNAL TRANSDUCTION ADAPTOR MOLECULE"/>
    <property type="match status" value="1"/>
</dbReference>
<evidence type="ECO:0000256" key="4">
    <source>
        <dbReference type="SAM" id="MobiDB-lite"/>
    </source>
</evidence>
<evidence type="ECO:0000313" key="7">
    <source>
        <dbReference type="Proteomes" id="UP000015104"/>
    </source>
</evidence>
<feature type="coiled-coil region" evidence="3">
    <location>
        <begin position="529"/>
        <end position="581"/>
    </location>
</feature>
<feature type="domain" description="SH3" evidence="5">
    <location>
        <begin position="53"/>
        <end position="114"/>
    </location>
</feature>
<dbReference type="HOGENOM" id="CLU_466426_0_0_1"/>